<feature type="compositionally biased region" description="Low complexity" evidence="1">
    <location>
        <begin position="229"/>
        <end position="242"/>
    </location>
</feature>
<feature type="region of interest" description="Disordered" evidence="1">
    <location>
        <begin position="1"/>
        <end position="55"/>
    </location>
</feature>
<dbReference type="InParanoid" id="A0A804M0Y5"/>
<evidence type="ECO:0000313" key="2">
    <source>
        <dbReference type="EnsemblPlants" id="Zm00001eb050890_P001"/>
    </source>
</evidence>
<organism evidence="2 3">
    <name type="scientific">Zea mays</name>
    <name type="common">Maize</name>
    <dbReference type="NCBI Taxonomy" id="4577"/>
    <lineage>
        <taxon>Eukaryota</taxon>
        <taxon>Viridiplantae</taxon>
        <taxon>Streptophyta</taxon>
        <taxon>Embryophyta</taxon>
        <taxon>Tracheophyta</taxon>
        <taxon>Spermatophyta</taxon>
        <taxon>Magnoliopsida</taxon>
        <taxon>Liliopsida</taxon>
        <taxon>Poales</taxon>
        <taxon>Poaceae</taxon>
        <taxon>PACMAD clade</taxon>
        <taxon>Panicoideae</taxon>
        <taxon>Andropogonodae</taxon>
        <taxon>Andropogoneae</taxon>
        <taxon>Tripsacinae</taxon>
        <taxon>Zea</taxon>
    </lineage>
</organism>
<dbReference type="EnsemblPlants" id="Zm00001eb050890_T001">
    <property type="protein sequence ID" value="Zm00001eb050890_P001"/>
    <property type="gene ID" value="Zm00001eb050890"/>
</dbReference>
<feature type="compositionally biased region" description="Basic and acidic residues" evidence="1">
    <location>
        <begin position="265"/>
        <end position="274"/>
    </location>
</feature>
<dbReference type="Gramene" id="Zm00001eb050890_T001">
    <property type="protein sequence ID" value="Zm00001eb050890_P001"/>
    <property type="gene ID" value="Zm00001eb050890"/>
</dbReference>
<feature type="compositionally biased region" description="Basic residues" evidence="1">
    <location>
        <begin position="204"/>
        <end position="228"/>
    </location>
</feature>
<dbReference type="AlphaFoldDB" id="A0A804M0Y5"/>
<reference evidence="3" key="1">
    <citation type="submission" date="2015-12" db="EMBL/GenBank/DDBJ databases">
        <title>Update maize B73 reference genome by single molecule sequencing technologies.</title>
        <authorList>
            <consortium name="Maize Genome Sequencing Project"/>
            <person name="Ware D."/>
        </authorList>
    </citation>
    <scope>NUCLEOTIDE SEQUENCE [LARGE SCALE GENOMIC DNA]</scope>
    <source>
        <strain evidence="3">cv. B73</strain>
    </source>
</reference>
<gene>
    <name evidence="2" type="primary">LOC103643710</name>
</gene>
<reference evidence="2" key="2">
    <citation type="submission" date="2019-07" db="EMBL/GenBank/DDBJ databases">
        <authorList>
            <person name="Seetharam A."/>
            <person name="Woodhouse M."/>
            <person name="Cannon E."/>
        </authorList>
    </citation>
    <scope>NUCLEOTIDE SEQUENCE [LARGE SCALE GENOMIC DNA]</scope>
    <source>
        <strain evidence="2">cv. B73</strain>
    </source>
</reference>
<sequence length="398" mass="44090">MYLPTTPGSFPISNGGASGDDASPLAVQRSPRRGVHRAPGVEARHHRGPQEPDRRLVRALRVQLHRRLLHGGAGRPAHPDRRRNRPQPRPHRRVPPRPHRPPGRRRAHPPQLQPLPRHAAAVHAAHAPPLRARRQQQPLLRRVPVVPHLAAVAQVPGPALQQLRRGPARRRVRAAAQPGRTVCQQQPLQRDPVVAEPDQLHGVGHRARQHRAHRLPAAEHRRHGRHAGGAHPPQHQHQLLHPAGDRQAQEAQGAGPQPQRARRGAAGERRRHGEPGGAQRGLQPAVRRGAGEHLPAAEAQEPDRRRQLLLRRAGVVPPRAPARRPDELHPRVAPPAHARGVHRLRAPPAGALRRQRLHCSSPAVKLRHTHTHACMAIHACGFYRNGDGLSATKKWYLL</sequence>
<feature type="compositionally biased region" description="Low complexity" evidence="1">
    <location>
        <begin position="249"/>
        <end position="259"/>
    </location>
</feature>
<feature type="compositionally biased region" description="Polar residues" evidence="1">
    <location>
        <begin position="1"/>
        <end position="12"/>
    </location>
</feature>
<name>A0A804M0Y5_MAIZE</name>
<accession>A0A804M0Y5</accession>
<feature type="compositionally biased region" description="Basic residues" evidence="1">
    <location>
        <begin position="80"/>
        <end position="108"/>
    </location>
</feature>
<evidence type="ECO:0000313" key="3">
    <source>
        <dbReference type="Proteomes" id="UP000007305"/>
    </source>
</evidence>
<keyword evidence="3" id="KW-1185">Reference proteome</keyword>
<protein>
    <submittedName>
        <fullName evidence="2">Uncharacterized protein</fullName>
    </submittedName>
</protein>
<reference evidence="2" key="3">
    <citation type="submission" date="2021-05" db="UniProtKB">
        <authorList>
            <consortium name="EnsemblPlants"/>
        </authorList>
    </citation>
    <scope>IDENTIFICATION</scope>
    <source>
        <strain evidence="2">cv. B73</strain>
    </source>
</reference>
<feature type="region of interest" description="Disordered" evidence="1">
    <location>
        <begin position="68"/>
        <end position="112"/>
    </location>
</feature>
<feature type="region of interest" description="Disordered" evidence="1">
    <location>
        <begin position="204"/>
        <end position="285"/>
    </location>
</feature>
<proteinExistence type="predicted"/>
<dbReference type="Proteomes" id="UP000007305">
    <property type="component" value="Chromosome 1"/>
</dbReference>
<evidence type="ECO:0000256" key="1">
    <source>
        <dbReference type="SAM" id="MobiDB-lite"/>
    </source>
</evidence>